<feature type="non-terminal residue" evidence="2">
    <location>
        <position position="190"/>
    </location>
</feature>
<dbReference type="InterPro" id="IPR018274">
    <property type="entry name" value="PEP_util_AS"/>
</dbReference>
<dbReference type="SUPFAM" id="SSF56059">
    <property type="entry name" value="Glutathione synthetase ATP-binding domain-like"/>
    <property type="match status" value="1"/>
</dbReference>
<organism evidence="2">
    <name type="scientific">marine sediment metagenome</name>
    <dbReference type="NCBI Taxonomy" id="412755"/>
    <lineage>
        <taxon>unclassified sequences</taxon>
        <taxon>metagenomes</taxon>
        <taxon>ecological metagenomes</taxon>
    </lineage>
</organism>
<dbReference type="EMBL" id="BART01035028">
    <property type="protein sequence ID" value="GAH10229.1"/>
    <property type="molecule type" value="Genomic_DNA"/>
</dbReference>
<reference evidence="2" key="1">
    <citation type="journal article" date="2014" name="Front. Microbiol.">
        <title>High frequency of phylogenetically diverse reductive dehalogenase-homologous genes in deep subseafloor sedimentary metagenomes.</title>
        <authorList>
            <person name="Kawai M."/>
            <person name="Futagami T."/>
            <person name="Toyoda A."/>
            <person name="Takaki Y."/>
            <person name="Nishi S."/>
            <person name="Hori S."/>
            <person name="Arai W."/>
            <person name="Tsubouchi T."/>
            <person name="Morono Y."/>
            <person name="Uchiyama I."/>
            <person name="Ito T."/>
            <person name="Fujiyama A."/>
            <person name="Inagaki F."/>
            <person name="Takami H."/>
        </authorList>
    </citation>
    <scope>NUCLEOTIDE SEQUENCE</scope>
    <source>
        <strain evidence="2">Expedition CK06-06</strain>
    </source>
</reference>
<feature type="domain" description="PEP-utilising enzyme mobile" evidence="1">
    <location>
        <begin position="88"/>
        <end position="169"/>
    </location>
</feature>
<evidence type="ECO:0000313" key="2">
    <source>
        <dbReference type="EMBL" id="GAH10229.1"/>
    </source>
</evidence>
<dbReference type="Gene3D" id="1.10.189.10">
    <property type="entry name" value="Pyruvate Phosphate Dikinase, domain 2"/>
    <property type="match status" value="1"/>
</dbReference>
<proteinExistence type="predicted"/>
<dbReference type="PANTHER" id="PTHR22931">
    <property type="entry name" value="PHOSPHOENOLPYRUVATE DIKINASE-RELATED"/>
    <property type="match status" value="1"/>
</dbReference>
<dbReference type="GO" id="GO:0050242">
    <property type="term" value="F:pyruvate, phosphate dikinase activity"/>
    <property type="evidence" value="ECO:0007669"/>
    <property type="project" value="InterPro"/>
</dbReference>
<name>X1DZ83_9ZZZZ</name>
<dbReference type="PROSITE" id="PS00370">
    <property type="entry name" value="PEP_ENZYMES_PHOS_SITE"/>
    <property type="match status" value="1"/>
</dbReference>
<dbReference type="PANTHER" id="PTHR22931:SF9">
    <property type="entry name" value="PYRUVATE, PHOSPHATE DIKINASE 1, CHLOROPLASTIC"/>
    <property type="match status" value="1"/>
</dbReference>
<gene>
    <name evidence="2" type="ORF">S01H4_59666</name>
</gene>
<dbReference type="InterPro" id="IPR036637">
    <property type="entry name" value="Phosphohistidine_dom_sf"/>
</dbReference>
<dbReference type="InterPro" id="IPR010121">
    <property type="entry name" value="Pyruvate_phosphate_dikinase"/>
</dbReference>
<dbReference type="Gene3D" id="3.50.30.10">
    <property type="entry name" value="Phosphohistidine domain"/>
    <property type="match status" value="1"/>
</dbReference>
<sequence length="190" mass="20329">MLQTRTGKRTAASALKIAVDMHKEGFISKEEAVKRISPYQLDQLLHPRIDPNAKLDILTKGLNASPGAAIGKVIFDADKAAEMGKAGEKVILVRWETTPDDIHGLIESQGILTSHGGMTSHAAVVARGMGKPCVCGAEEVHIDYDKNQFNVGNIIVKEGDIIAIDGTKGNVILGAVPLIEPEINVDFITL</sequence>
<protein>
    <recommendedName>
        <fullName evidence="1">PEP-utilising enzyme mobile domain-containing protein</fullName>
    </recommendedName>
</protein>
<dbReference type="SUPFAM" id="SSF52009">
    <property type="entry name" value="Phosphohistidine domain"/>
    <property type="match status" value="1"/>
</dbReference>
<accession>X1DZ83</accession>
<dbReference type="AlphaFoldDB" id="X1DZ83"/>
<dbReference type="Pfam" id="PF00391">
    <property type="entry name" value="PEP-utilizers"/>
    <property type="match status" value="1"/>
</dbReference>
<dbReference type="InterPro" id="IPR008279">
    <property type="entry name" value="PEP-util_enz_mobile_dom"/>
</dbReference>
<comment type="caution">
    <text evidence="2">The sequence shown here is derived from an EMBL/GenBank/DDBJ whole genome shotgun (WGS) entry which is preliminary data.</text>
</comment>
<evidence type="ECO:0000259" key="1">
    <source>
        <dbReference type="Pfam" id="PF00391"/>
    </source>
</evidence>